<evidence type="ECO:0000313" key="2">
    <source>
        <dbReference type="Proteomes" id="UP000011668"/>
    </source>
</evidence>
<reference evidence="1 2" key="1">
    <citation type="journal article" date="2013" name="Nat. Commun.">
        <title>The evolution and pathogenic mechanisms of the rice sheath blight pathogen.</title>
        <authorList>
            <person name="Zheng A."/>
            <person name="Lin R."/>
            <person name="Xu L."/>
            <person name="Qin P."/>
            <person name="Tang C."/>
            <person name="Ai P."/>
            <person name="Zhang D."/>
            <person name="Liu Y."/>
            <person name="Sun Z."/>
            <person name="Feng H."/>
            <person name="Wang Y."/>
            <person name="Chen Y."/>
            <person name="Liang X."/>
            <person name="Fu R."/>
            <person name="Li Q."/>
            <person name="Zhang J."/>
            <person name="Yu X."/>
            <person name="Xie Z."/>
            <person name="Ding L."/>
            <person name="Guan P."/>
            <person name="Tang J."/>
            <person name="Liang Y."/>
            <person name="Wang S."/>
            <person name="Deng Q."/>
            <person name="Li S."/>
            <person name="Zhu J."/>
            <person name="Wang L."/>
            <person name="Liu H."/>
            <person name="Li P."/>
        </authorList>
    </citation>
    <scope>NUCLEOTIDE SEQUENCE [LARGE SCALE GENOMIC DNA]</scope>
    <source>
        <strain evidence="2">AG-1 IA</strain>
    </source>
</reference>
<comment type="caution">
    <text evidence="1">The sequence shown here is derived from an EMBL/GenBank/DDBJ whole genome shotgun (WGS) entry which is preliminary data.</text>
</comment>
<dbReference type="AlphaFoldDB" id="L8WE89"/>
<proteinExistence type="predicted"/>
<dbReference type="EMBL" id="AFRT01003288">
    <property type="protein sequence ID" value="ELU36501.1"/>
    <property type="molecule type" value="Genomic_DNA"/>
</dbReference>
<accession>L8WE89</accession>
<gene>
    <name evidence="1" type="ORF">AG1IA_09467</name>
</gene>
<dbReference type="HOGENOM" id="CLU_2905713_0_0_1"/>
<keyword evidence="2" id="KW-1185">Reference proteome</keyword>
<dbReference type="Proteomes" id="UP000011668">
    <property type="component" value="Unassembled WGS sequence"/>
</dbReference>
<sequence length="62" mass="6689">MLVGAGSVDEVRETTCGLGEVEELTQCTGDWRRTSKRRKSGLGVQNGLFFACRTGGNGRRNA</sequence>
<organism evidence="1 2">
    <name type="scientific">Thanatephorus cucumeris (strain AG1-IA)</name>
    <name type="common">Rice sheath blight fungus</name>
    <name type="synonym">Rhizoctonia solani</name>
    <dbReference type="NCBI Taxonomy" id="983506"/>
    <lineage>
        <taxon>Eukaryota</taxon>
        <taxon>Fungi</taxon>
        <taxon>Dikarya</taxon>
        <taxon>Basidiomycota</taxon>
        <taxon>Agaricomycotina</taxon>
        <taxon>Agaricomycetes</taxon>
        <taxon>Cantharellales</taxon>
        <taxon>Ceratobasidiaceae</taxon>
        <taxon>Rhizoctonia</taxon>
        <taxon>Rhizoctonia solani AG-1</taxon>
    </lineage>
</organism>
<evidence type="ECO:0000313" key="1">
    <source>
        <dbReference type="EMBL" id="ELU36501.1"/>
    </source>
</evidence>
<protein>
    <submittedName>
        <fullName evidence="1">Uncharacterized protein</fullName>
    </submittedName>
</protein>
<name>L8WE89_THACA</name>